<evidence type="ECO:0000313" key="12">
    <source>
        <dbReference type="EMBL" id="PLT43913.1"/>
    </source>
</evidence>
<feature type="transmembrane region" description="Helical" evidence="9">
    <location>
        <begin position="201"/>
        <end position="222"/>
    </location>
</feature>
<keyword evidence="5 10" id="KW-0500">Molybdenum</keyword>
<evidence type="ECO:0000256" key="8">
    <source>
        <dbReference type="ARBA" id="ARBA00023136"/>
    </source>
</evidence>
<keyword evidence="4 10" id="KW-1003">Cell membrane</keyword>
<feature type="transmembrane region" description="Helical" evidence="9">
    <location>
        <begin position="140"/>
        <end position="162"/>
    </location>
</feature>
<evidence type="ECO:0000256" key="7">
    <source>
        <dbReference type="ARBA" id="ARBA00022989"/>
    </source>
</evidence>
<dbReference type="GO" id="GO:0015098">
    <property type="term" value="F:molybdate ion transmembrane transporter activity"/>
    <property type="evidence" value="ECO:0007669"/>
    <property type="project" value="UniProtKB-UniRule"/>
</dbReference>
<dbReference type="Proteomes" id="UP000234789">
    <property type="component" value="Unassembled WGS sequence"/>
</dbReference>
<dbReference type="PANTHER" id="PTHR30183:SF3">
    <property type="entry name" value="MOLYBDENUM TRANSPORT SYSTEM PERMEASE PROTEIN MODB"/>
    <property type="match status" value="1"/>
</dbReference>
<organism evidence="12 13">
    <name type="scientific">Paenibacillus pasadenensis</name>
    <dbReference type="NCBI Taxonomy" id="217090"/>
    <lineage>
        <taxon>Bacteria</taxon>
        <taxon>Bacillati</taxon>
        <taxon>Bacillota</taxon>
        <taxon>Bacilli</taxon>
        <taxon>Bacillales</taxon>
        <taxon>Paenibacillaceae</taxon>
        <taxon>Paenibacillus</taxon>
    </lineage>
</organism>
<evidence type="ECO:0000256" key="2">
    <source>
        <dbReference type="ARBA" id="ARBA00007069"/>
    </source>
</evidence>
<evidence type="ECO:0000256" key="3">
    <source>
        <dbReference type="ARBA" id="ARBA00022448"/>
    </source>
</evidence>
<evidence type="ECO:0000313" key="13">
    <source>
        <dbReference type="Proteomes" id="UP000234789"/>
    </source>
</evidence>
<dbReference type="Gene3D" id="1.10.3720.10">
    <property type="entry name" value="MetI-like"/>
    <property type="match status" value="1"/>
</dbReference>
<dbReference type="InterPro" id="IPR035906">
    <property type="entry name" value="MetI-like_sf"/>
</dbReference>
<evidence type="ECO:0000256" key="1">
    <source>
        <dbReference type="ARBA" id="ARBA00004651"/>
    </source>
</evidence>
<comment type="function">
    <text evidence="10">Part of the binding-protein-dependent transport system for molybdenum; probably responsible for the translocation of the substrate across the membrane.</text>
</comment>
<dbReference type="NCBIfam" id="TIGR02141">
    <property type="entry name" value="modB_ABC"/>
    <property type="match status" value="1"/>
</dbReference>
<feature type="domain" description="ABC transmembrane type-1" evidence="11">
    <location>
        <begin position="15"/>
        <end position="219"/>
    </location>
</feature>
<evidence type="ECO:0000256" key="6">
    <source>
        <dbReference type="ARBA" id="ARBA00022692"/>
    </source>
</evidence>
<evidence type="ECO:0000256" key="5">
    <source>
        <dbReference type="ARBA" id="ARBA00022505"/>
    </source>
</evidence>
<dbReference type="AlphaFoldDB" id="A0A2N5N0Q2"/>
<feature type="transmembrane region" description="Helical" evidence="9">
    <location>
        <begin position="15"/>
        <end position="37"/>
    </location>
</feature>
<reference evidence="12 13" key="1">
    <citation type="submission" date="2017-05" db="EMBL/GenBank/DDBJ databases">
        <title>Functional genome analysis of Paenibacillus pasadenensis strain R16: insights on endophytic life style and antifungal activity.</title>
        <authorList>
            <person name="Passera A."/>
            <person name="Marcolungo L."/>
            <person name="Casati P."/>
            <person name="Brasca M."/>
            <person name="Quaglino F."/>
            <person name="Delledonne M."/>
        </authorList>
    </citation>
    <scope>NUCLEOTIDE SEQUENCE [LARGE SCALE GENOMIC DNA]</scope>
    <source>
        <strain evidence="12 13">R16</strain>
    </source>
</reference>
<accession>A0A2N5N0Q2</accession>
<evidence type="ECO:0000256" key="4">
    <source>
        <dbReference type="ARBA" id="ARBA00022475"/>
    </source>
</evidence>
<dbReference type="PANTHER" id="PTHR30183">
    <property type="entry name" value="MOLYBDENUM TRANSPORT SYSTEM PERMEASE PROTEIN MODB"/>
    <property type="match status" value="1"/>
</dbReference>
<keyword evidence="6 9" id="KW-0812">Transmembrane</keyword>
<dbReference type="CDD" id="cd06261">
    <property type="entry name" value="TM_PBP2"/>
    <property type="match status" value="1"/>
</dbReference>
<evidence type="ECO:0000256" key="9">
    <source>
        <dbReference type="RuleBase" id="RU363032"/>
    </source>
</evidence>
<feature type="transmembrane region" description="Helical" evidence="9">
    <location>
        <begin position="94"/>
        <end position="112"/>
    </location>
</feature>
<feature type="transmembrane region" description="Helical" evidence="9">
    <location>
        <begin position="49"/>
        <end position="74"/>
    </location>
</feature>
<dbReference type="EMBL" id="NFEZ01000004">
    <property type="protein sequence ID" value="PLT43913.1"/>
    <property type="molecule type" value="Genomic_DNA"/>
</dbReference>
<sequence>MSLSAIDWEAFWPPVLLSLRVALLASIAALFAGTAAARWMSRTRLRGKLLVETAFLLPLVLPPTVVGFVLLVGLGRRSWAGRLIEAVFSSPLVFTWWAAVIASVVVSFPLVYQTMKTGFASIDADLEQAARSAGASELQVLRYVALPLAYRSLLAAFVLGFARSLGEFGATLMIAGNIPGVTQTVPTAIYVAVDSGQTGMAWAWTAAIVAFSFVLLLCTGGIRPGSPSDRRSR</sequence>
<dbReference type="PROSITE" id="PS50928">
    <property type="entry name" value="ABC_TM1"/>
    <property type="match status" value="1"/>
</dbReference>
<keyword evidence="7 9" id="KW-1133">Transmembrane helix</keyword>
<dbReference type="Pfam" id="PF00528">
    <property type="entry name" value="BPD_transp_1"/>
    <property type="match status" value="1"/>
</dbReference>
<keyword evidence="8 9" id="KW-0472">Membrane</keyword>
<comment type="caution">
    <text evidence="12">The sequence shown here is derived from an EMBL/GenBank/DDBJ whole genome shotgun (WGS) entry which is preliminary data.</text>
</comment>
<name>A0A2N5N0Q2_9BACL</name>
<dbReference type="InterPro" id="IPR000515">
    <property type="entry name" value="MetI-like"/>
</dbReference>
<gene>
    <name evidence="12" type="ORF">B8V81_2344</name>
</gene>
<keyword evidence="3 9" id="KW-0813">Transport</keyword>
<evidence type="ECO:0000256" key="10">
    <source>
        <dbReference type="RuleBase" id="RU365097"/>
    </source>
</evidence>
<dbReference type="SUPFAM" id="SSF161098">
    <property type="entry name" value="MetI-like"/>
    <property type="match status" value="1"/>
</dbReference>
<keyword evidence="13" id="KW-1185">Reference proteome</keyword>
<evidence type="ECO:0000259" key="11">
    <source>
        <dbReference type="PROSITE" id="PS50928"/>
    </source>
</evidence>
<dbReference type="RefSeq" id="WP_028599386.1">
    <property type="nucleotide sequence ID" value="NZ_BIMM01000006.1"/>
</dbReference>
<dbReference type="OrthoDB" id="9795403at2"/>
<proteinExistence type="inferred from homology"/>
<dbReference type="GO" id="GO:0005886">
    <property type="term" value="C:plasma membrane"/>
    <property type="evidence" value="ECO:0007669"/>
    <property type="project" value="UniProtKB-SubCell"/>
</dbReference>
<comment type="subcellular location">
    <subcellularLocation>
        <location evidence="1 9">Cell membrane</location>
        <topology evidence="1 9">Multi-pass membrane protein</topology>
    </subcellularLocation>
</comment>
<protein>
    <recommendedName>
        <fullName evidence="10">Molybdenum transport system permease</fullName>
    </recommendedName>
</protein>
<comment type="similarity">
    <text evidence="2 10">Belongs to the binding-protein-dependent transport system permease family. CysTW subfamily.</text>
</comment>
<dbReference type="InterPro" id="IPR011867">
    <property type="entry name" value="ModB_ABC"/>
</dbReference>